<protein>
    <submittedName>
        <fullName evidence="2">Uncharacterized protein</fullName>
    </submittedName>
</protein>
<keyword evidence="1" id="KW-0812">Transmembrane</keyword>
<evidence type="ECO:0000256" key="1">
    <source>
        <dbReference type="SAM" id="Phobius"/>
    </source>
</evidence>
<dbReference type="Proteomes" id="UP000740557">
    <property type="component" value="Unassembled WGS sequence"/>
</dbReference>
<proteinExistence type="predicted"/>
<accession>A0A955ED87</accession>
<keyword evidence="1" id="KW-1133">Transmembrane helix</keyword>
<feature type="transmembrane region" description="Helical" evidence="1">
    <location>
        <begin position="150"/>
        <end position="171"/>
    </location>
</feature>
<name>A0A955ED87_UNCKA</name>
<evidence type="ECO:0000313" key="2">
    <source>
        <dbReference type="EMBL" id="MCA9308441.1"/>
    </source>
</evidence>
<dbReference type="EMBL" id="JAGQNX010000087">
    <property type="protein sequence ID" value="MCA9308441.1"/>
    <property type="molecule type" value="Genomic_DNA"/>
</dbReference>
<keyword evidence="1" id="KW-0472">Membrane</keyword>
<sequence length="186" mass="21202">MENIQITPYTHTIEENTPVTLYLDFKETPALNLKRYLVRMHSSSNSSEIYDYKTNAWVSSYTWVELHNELPIKVNYISESVSVYLEVKDTTTGITYFSNSIVLVNSPITKRIEKLNAGLKGYAFNGSSAPVIKSDPVVLPNVLHVVPKSLYLSFVGGIFIALGIVFLYIQLRNVKIIQWKLRKFGY</sequence>
<dbReference type="AlphaFoldDB" id="A0A955ED87"/>
<reference evidence="2" key="2">
    <citation type="journal article" date="2021" name="Microbiome">
        <title>Successional dynamics and alternative stable states in a saline activated sludge microbial community over 9 years.</title>
        <authorList>
            <person name="Wang Y."/>
            <person name="Ye J."/>
            <person name="Ju F."/>
            <person name="Liu L."/>
            <person name="Boyd J.A."/>
            <person name="Deng Y."/>
            <person name="Parks D.H."/>
            <person name="Jiang X."/>
            <person name="Yin X."/>
            <person name="Woodcroft B.J."/>
            <person name="Tyson G.W."/>
            <person name="Hugenholtz P."/>
            <person name="Polz M.F."/>
            <person name="Zhang T."/>
        </authorList>
    </citation>
    <scope>NUCLEOTIDE SEQUENCE</scope>
    <source>
        <strain evidence="2">HKST-UBA79</strain>
    </source>
</reference>
<comment type="caution">
    <text evidence="2">The sequence shown here is derived from an EMBL/GenBank/DDBJ whole genome shotgun (WGS) entry which is preliminary data.</text>
</comment>
<reference evidence="2" key="1">
    <citation type="submission" date="2020-04" db="EMBL/GenBank/DDBJ databases">
        <authorList>
            <person name="Zhang T."/>
        </authorList>
    </citation>
    <scope>NUCLEOTIDE SEQUENCE</scope>
    <source>
        <strain evidence="2">HKST-UBA79</strain>
    </source>
</reference>
<evidence type="ECO:0000313" key="3">
    <source>
        <dbReference type="Proteomes" id="UP000740557"/>
    </source>
</evidence>
<gene>
    <name evidence="2" type="ORF">KC980_02935</name>
</gene>
<organism evidence="2 3">
    <name type="scientific">candidate division WWE3 bacterium</name>
    <dbReference type="NCBI Taxonomy" id="2053526"/>
    <lineage>
        <taxon>Bacteria</taxon>
        <taxon>Katanobacteria</taxon>
    </lineage>
</organism>